<keyword evidence="3" id="KW-1185">Reference proteome</keyword>
<accession>A0ABR3AAQ5</accession>
<dbReference type="EMBL" id="JBBXMP010000009">
    <property type="protein sequence ID" value="KAL0070083.1"/>
    <property type="molecule type" value="Genomic_DNA"/>
</dbReference>
<sequence length="212" mass="23053">MAKNPVDKPEPPPPLLQTASRLDTKLTGEPPHNSADEPRGAVDVFQLPASFDYDALVASADHEQNESDLTVAEDLSTSTHAPALHPQPPPPLSSNISSNIYLAQPIEPIPAPSTSHNHQKRKLKRKAKREADAQEAGDSDQPPSQRTIEEAIWPAKTIRLDLDAAHFDAAKGAHTAKPGGKKVFGSKEEKEREYTLQDLIGLGHTHIPWDGM</sequence>
<dbReference type="Proteomes" id="UP001437256">
    <property type="component" value="Unassembled WGS sequence"/>
</dbReference>
<name>A0ABR3AAQ5_9AGAR</name>
<feature type="region of interest" description="Disordered" evidence="1">
    <location>
        <begin position="57"/>
        <end position="150"/>
    </location>
</feature>
<organism evidence="2 3">
    <name type="scientific">Marasmius tenuissimus</name>
    <dbReference type="NCBI Taxonomy" id="585030"/>
    <lineage>
        <taxon>Eukaryota</taxon>
        <taxon>Fungi</taxon>
        <taxon>Dikarya</taxon>
        <taxon>Basidiomycota</taxon>
        <taxon>Agaricomycotina</taxon>
        <taxon>Agaricomycetes</taxon>
        <taxon>Agaricomycetidae</taxon>
        <taxon>Agaricales</taxon>
        <taxon>Marasmiineae</taxon>
        <taxon>Marasmiaceae</taxon>
        <taxon>Marasmius</taxon>
    </lineage>
</organism>
<evidence type="ECO:0000313" key="2">
    <source>
        <dbReference type="EMBL" id="KAL0070083.1"/>
    </source>
</evidence>
<comment type="caution">
    <text evidence="2">The sequence shown here is derived from an EMBL/GenBank/DDBJ whole genome shotgun (WGS) entry which is preliminary data.</text>
</comment>
<gene>
    <name evidence="2" type="ORF">AAF712_002980</name>
</gene>
<feature type="compositionally biased region" description="Basic residues" evidence="1">
    <location>
        <begin position="117"/>
        <end position="128"/>
    </location>
</feature>
<reference evidence="2 3" key="1">
    <citation type="submission" date="2024-05" db="EMBL/GenBank/DDBJ databases">
        <title>A draft genome resource for the thread blight pathogen Marasmius tenuissimus strain MS-2.</title>
        <authorList>
            <person name="Yulfo-Soto G.E."/>
            <person name="Baruah I.K."/>
            <person name="Amoako-Attah I."/>
            <person name="Bukari Y."/>
            <person name="Meinhardt L.W."/>
            <person name="Bailey B.A."/>
            <person name="Cohen S.P."/>
        </authorList>
    </citation>
    <scope>NUCLEOTIDE SEQUENCE [LARGE SCALE GENOMIC DNA]</scope>
    <source>
        <strain evidence="2 3">MS-2</strain>
    </source>
</reference>
<evidence type="ECO:0000313" key="3">
    <source>
        <dbReference type="Proteomes" id="UP001437256"/>
    </source>
</evidence>
<evidence type="ECO:0000256" key="1">
    <source>
        <dbReference type="SAM" id="MobiDB-lite"/>
    </source>
</evidence>
<proteinExistence type="predicted"/>
<protein>
    <submittedName>
        <fullName evidence="2">Uncharacterized protein</fullName>
    </submittedName>
</protein>